<evidence type="ECO:0000256" key="6">
    <source>
        <dbReference type="ARBA" id="ARBA00022597"/>
    </source>
</evidence>
<protein>
    <recommendedName>
        <fullName evidence="3">Phosphocarrier protein HPr</fullName>
    </recommendedName>
    <alternativeName>
        <fullName evidence="8">Histidine-containing protein</fullName>
    </alternativeName>
</protein>
<keyword evidence="6" id="KW-0762">Sugar transport</keyword>
<evidence type="ECO:0000259" key="9">
    <source>
        <dbReference type="PROSITE" id="PS51350"/>
    </source>
</evidence>
<dbReference type="InterPro" id="IPR002114">
    <property type="entry name" value="PTS_HPr_Ser_P_site"/>
</dbReference>
<dbReference type="PANTHER" id="PTHR33705:SF1">
    <property type="entry name" value="PHOSPHOCARRIER PROTEIN HPR"/>
    <property type="match status" value="1"/>
</dbReference>
<dbReference type="Pfam" id="PF00381">
    <property type="entry name" value="PTS-HPr"/>
    <property type="match status" value="1"/>
</dbReference>
<evidence type="ECO:0000256" key="2">
    <source>
        <dbReference type="ARBA" id="ARBA00004496"/>
    </source>
</evidence>
<evidence type="ECO:0000256" key="3">
    <source>
        <dbReference type="ARBA" id="ARBA00020422"/>
    </source>
</evidence>
<dbReference type="GO" id="GO:0009401">
    <property type="term" value="P:phosphoenolpyruvate-dependent sugar phosphotransferase system"/>
    <property type="evidence" value="ECO:0007669"/>
    <property type="project" value="UniProtKB-KW"/>
</dbReference>
<evidence type="ECO:0000256" key="7">
    <source>
        <dbReference type="ARBA" id="ARBA00022683"/>
    </source>
</evidence>
<accession>Q12N74</accession>
<sequence length="85" mass="9126">MYQKSLTITAPHGIHTRPAALIVKEAKTFDCDVIVECNGKKASAKSLFKLQTLGLYQGVDVTVSAQGVQAETAVNQIAFMLSSLE</sequence>
<dbReference type="PRINTS" id="PR00107">
    <property type="entry name" value="PHOSPHOCPHPR"/>
</dbReference>
<dbReference type="CDD" id="cd00367">
    <property type="entry name" value="PTS-HPr_like"/>
    <property type="match status" value="1"/>
</dbReference>
<dbReference type="PROSITE" id="PS51350">
    <property type="entry name" value="PTS_HPR_DOM"/>
    <property type="match status" value="1"/>
</dbReference>
<reference evidence="10 11" key="1">
    <citation type="submission" date="2006-03" db="EMBL/GenBank/DDBJ databases">
        <title>Complete sequence of Shewanella denitrificans OS217.</title>
        <authorList>
            <consortium name="US DOE Joint Genome Institute"/>
            <person name="Copeland A."/>
            <person name="Lucas S."/>
            <person name="Lapidus A."/>
            <person name="Barry K."/>
            <person name="Detter J.C."/>
            <person name="Glavina del Rio T."/>
            <person name="Hammon N."/>
            <person name="Israni S."/>
            <person name="Dalin E."/>
            <person name="Tice H."/>
            <person name="Pitluck S."/>
            <person name="Brettin T."/>
            <person name="Bruce D."/>
            <person name="Han C."/>
            <person name="Tapia R."/>
            <person name="Gilna P."/>
            <person name="Kiss H."/>
            <person name="Schmutz J."/>
            <person name="Larimer F."/>
            <person name="Land M."/>
            <person name="Hauser L."/>
            <person name="Kyrpides N."/>
            <person name="Lykidis A."/>
            <person name="Richardson P."/>
        </authorList>
    </citation>
    <scope>NUCLEOTIDE SEQUENCE [LARGE SCALE GENOMIC DNA]</scope>
    <source>
        <strain evidence="11">OS217 / ATCC BAA-1090 / DSM 15013</strain>
    </source>
</reference>
<dbReference type="NCBIfam" id="TIGR01003">
    <property type="entry name" value="PTS_HPr_family"/>
    <property type="match status" value="1"/>
</dbReference>
<dbReference type="RefSeq" id="WP_011496259.1">
    <property type="nucleotide sequence ID" value="NC_007954.1"/>
</dbReference>
<dbReference type="SUPFAM" id="SSF55594">
    <property type="entry name" value="HPr-like"/>
    <property type="match status" value="1"/>
</dbReference>
<name>Q12N74_SHEDO</name>
<dbReference type="PROSITE" id="PS00369">
    <property type="entry name" value="PTS_HPR_HIS"/>
    <property type="match status" value="1"/>
</dbReference>
<dbReference type="STRING" id="318161.Sden_1818"/>
<evidence type="ECO:0000313" key="10">
    <source>
        <dbReference type="EMBL" id="ABE55102.1"/>
    </source>
</evidence>
<dbReference type="Gene3D" id="3.30.1340.10">
    <property type="entry name" value="HPr-like"/>
    <property type="match status" value="1"/>
</dbReference>
<dbReference type="GO" id="GO:0016740">
    <property type="term" value="F:transferase activity"/>
    <property type="evidence" value="ECO:0007669"/>
    <property type="project" value="UniProtKB-KW"/>
</dbReference>
<comment type="subcellular location">
    <subcellularLocation>
        <location evidence="2">Cytoplasm</location>
    </subcellularLocation>
</comment>
<proteinExistence type="predicted"/>
<evidence type="ECO:0000256" key="8">
    <source>
        <dbReference type="ARBA" id="ARBA00033055"/>
    </source>
</evidence>
<dbReference type="EMBL" id="CP000302">
    <property type="protein sequence ID" value="ABE55102.1"/>
    <property type="molecule type" value="Genomic_DNA"/>
</dbReference>
<gene>
    <name evidence="10" type="ordered locus">Sden_1818</name>
</gene>
<evidence type="ECO:0000256" key="4">
    <source>
        <dbReference type="ARBA" id="ARBA00022448"/>
    </source>
</evidence>
<dbReference type="InterPro" id="IPR000032">
    <property type="entry name" value="HPr-like"/>
</dbReference>
<dbReference type="PANTHER" id="PTHR33705">
    <property type="entry name" value="PHOSPHOCARRIER PROTEIN HPR"/>
    <property type="match status" value="1"/>
</dbReference>
<evidence type="ECO:0000256" key="5">
    <source>
        <dbReference type="ARBA" id="ARBA00022490"/>
    </source>
</evidence>
<keyword evidence="10" id="KW-0808">Transferase</keyword>
<keyword evidence="4" id="KW-0813">Transport</keyword>
<keyword evidence="11" id="KW-1185">Reference proteome</keyword>
<dbReference type="OrthoDB" id="9809047at2"/>
<dbReference type="InterPro" id="IPR050399">
    <property type="entry name" value="HPr"/>
</dbReference>
<dbReference type="Proteomes" id="UP000001982">
    <property type="component" value="Chromosome"/>
</dbReference>
<feature type="domain" description="HPr" evidence="9">
    <location>
        <begin position="1"/>
        <end position="85"/>
    </location>
</feature>
<dbReference type="HOGENOM" id="CLU_136230_2_3_6"/>
<keyword evidence="5" id="KW-0963">Cytoplasm</keyword>
<dbReference type="AlphaFoldDB" id="Q12N74"/>
<evidence type="ECO:0000256" key="1">
    <source>
        <dbReference type="ARBA" id="ARBA00003681"/>
    </source>
</evidence>
<dbReference type="KEGG" id="sdn:Sden_1818"/>
<evidence type="ECO:0000313" key="11">
    <source>
        <dbReference type="Proteomes" id="UP000001982"/>
    </source>
</evidence>
<comment type="function">
    <text evidence="1">General (non sugar-specific) component of the phosphoenolpyruvate-dependent sugar phosphotransferase system (sugar PTS). This major carbohydrate active-transport system catalyzes the phosphorylation of incoming sugar substrates concomitantly with their translocation across the cell membrane. The phosphoryl group from phosphoenolpyruvate (PEP) is transferred to the phosphoryl carrier protein HPr by enzyme I. Phospho-HPr then transfers it to the PTS EIIA domain.</text>
</comment>
<organism evidence="10 11">
    <name type="scientific">Shewanella denitrificans (strain OS217 / ATCC BAA-1090 / DSM 15013)</name>
    <dbReference type="NCBI Taxonomy" id="318161"/>
    <lineage>
        <taxon>Bacteria</taxon>
        <taxon>Pseudomonadati</taxon>
        <taxon>Pseudomonadota</taxon>
        <taxon>Gammaproteobacteria</taxon>
        <taxon>Alteromonadales</taxon>
        <taxon>Shewanellaceae</taxon>
        <taxon>Shewanella</taxon>
    </lineage>
</organism>
<dbReference type="PROSITE" id="PS00589">
    <property type="entry name" value="PTS_HPR_SER"/>
    <property type="match status" value="1"/>
</dbReference>
<dbReference type="GO" id="GO:0005737">
    <property type="term" value="C:cytoplasm"/>
    <property type="evidence" value="ECO:0007669"/>
    <property type="project" value="UniProtKB-SubCell"/>
</dbReference>
<dbReference type="eggNOG" id="COG1925">
    <property type="taxonomic scope" value="Bacteria"/>
</dbReference>
<dbReference type="InterPro" id="IPR001020">
    <property type="entry name" value="PTS_HPr_His_P_site"/>
</dbReference>
<dbReference type="InterPro" id="IPR035895">
    <property type="entry name" value="HPr-like_sf"/>
</dbReference>
<keyword evidence="7" id="KW-0598">Phosphotransferase system</keyword>